<evidence type="ECO:0000313" key="2">
    <source>
        <dbReference type="Proteomes" id="UP000440096"/>
    </source>
</evidence>
<dbReference type="CDD" id="cd07821">
    <property type="entry name" value="PYR_PYL_RCAR_like"/>
    <property type="match status" value="1"/>
</dbReference>
<dbReference type="Pfam" id="PF10604">
    <property type="entry name" value="Polyketide_cyc2"/>
    <property type="match status" value="1"/>
</dbReference>
<dbReference type="SUPFAM" id="SSF55961">
    <property type="entry name" value="Bet v1-like"/>
    <property type="match status" value="1"/>
</dbReference>
<evidence type="ECO:0000313" key="1">
    <source>
        <dbReference type="EMBL" id="MTD53169.1"/>
    </source>
</evidence>
<dbReference type="RefSeq" id="WP_154755418.1">
    <property type="nucleotide sequence ID" value="NZ_WMBA01000004.1"/>
</dbReference>
<protein>
    <submittedName>
        <fullName evidence="1">SRPBCC family protein</fullName>
    </submittedName>
</protein>
<comment type="caution">
    <text evidence="1">The sequence shown here is derived from an EMBL/GenBank/DDBJ whole genome shotgun (WGS) entry which is preliminary data.</text>
</comment>
<name>A0A6N7YXU2_9PSEU</name>
<dbReference type="OrthoDB" id="6024794at2"/>
<organism evidence="1 2">
    <name type="scientific">Amycolatopsis pithecellobii</name>
    <dbReference type="NCBI Taxonomy" id="664692"/>
    <lineage>
        <taxon>Bacteria</taxon>
        <taxon>Bacillati</taxon>
        <taxon>Actinomycetota</taxon>
        <taxon>Actinomycetes</taxon>
        <taxon>Pseudonocardiales</taxon>
        <taxon>Pseudonocardiaceae</taxon>
        <taxon>Amycolatopsis</taxon>
    </lineage>
</organism>
<gene>
    <name evidence="1" type="ORF">GKO32_04130</name>
</gene>
<reference evidence="1 2" key="1">
    <citation type="submission" date="2019-11" db="EMBL/GenBank/DDBJ databases">
        <title>Draft genome of Amycolatopsis RM579.</title>
        <authorList>
            <person name="Duangmal K."/>
            <person name="Mingma R."/>
        </authorList>
    </citation>
    <scope>NUCLEOTIDE SEQUENCE [LARGE SCALE GENOMIC DNA]</scope>
    <source>
        <strain evidence="1 2">RM579</strain>
    </source>
</reference>
<keyword evidence="2" id="KW-1185">Reference proteome</keyword>
<dbReference type="Proteomes" id="UP000440096">
    <property type="component" value="Unassembled WGS sequence"/>
</dbReference>
<accession>A0A6N7YXU2</accession>
<dbReference type="AlphaFoldDB" id="A0A6N7YXU2"/>
<sequence>MHSVTRSITLPAPAAEVWQLVGDFSAIARWMPGIDRLTVRGPANEPGTERVAHSGGTDFLERLVSVDDTSRTMVYTIPAPPFPVSGHRATLTATANDLTGCTVTWAATFDADPAVVADVDKAMGDGAFQSGLDSLAKLFAGGGDVA</sequence>
<dbReference type="PANTHER" id="PTHR39332">
    <property type="entry name" value="BLL4707 PROTEIN"/>
    <property type="match status" value="1"/>
</dbReference>
<dbReference type="InterPro" id="IPR019587">
    <property type="entry name" value="Polyketide_cyclase/dehydratase"/>
</dbReference>
<dbReference type="EMBL" id="WMBA01000004">
    <property type="protein sequence ID" value="MTD53169.1"/>
    <property type="molecule type" value="Genomic_DNA"/>
</dbReference>
<proteinExistence type="predicted"/>
<dbReference type="PANTHER" id="PTHR39332:SF7">
    <property type="entry name" value="SRPBCC FAMILY PROTEIN"/>
    <property type="match status" value="1"/>
</dbReference>
<dbReference type="Gene3D" id="3.30.530.20">
    <property type="match status" value="1"/>
</dbReference>
<dbReference type="InterPro" id="IPR023393">
    <property type="entry name" value="START-like_dom_sf"/>
</dbReference>